<dbReference type="AlphaFoldDB" id="A0A1M7F2P7"/>
<evidence type="ECO:0000256" key="6">
    <source>
        <dbReference type="ARBA" id="ARBA00022984"/>
    </source>
</evidence>
<feature type="domain" description="Glycosyl transferase family 28 C-terminal" evidence="12">
    <location>
        <begin position="188"/>
        <end position="350"/>
    </location>
</feature>
<keyword evidence="1 10" id="KW-1003">Cell membrane</keyword>
<evidence type="ECO:0000256" key="3">
    <source>
        <dbReference type="ARBA" id="ARBA00022676"/>
    </source>
</evidence>
<accession>A0A1M7F2P7</accession>
<dbReference type="GO" id="GO:0009252">
    <property type="term" value="P:peptidoglycan biosynthetic process"/>
    <property type="evidence" value="ECO:0007669"/>
    <property type="project" value="UniProtKB-UniRule"/>
</dbReference>
<keyword evidence="9 10" id="KW-0961">Cell wall biogenesis/degradation</keyword>
<dbReference type="InParanoid" id="A0A1M7F2P7"/>
<dbReference type="OrthoDB" id="9808936at2"/>
<dbReference type="HAMAP" id="MF_00033">
    <property type="entry name" value="MurG"/>
    <property type="match status" value="1"/>
</dbReference>
<dbReference type="NCBIfam" id="TIGR01133">
    <property type="entry name" value="murG"/>
    <property type="match status" value="1"/>
</dbReference>
<dbReference type="EMBL" id="LT670847">
    <property type="protein sequence ID" value="SHL97998.1"/>
    <property type="molecule type" value="Genomic_DNA"/>
</dbReference>
<dbReference type="GO" id="GO:0051301">
    <property type="term" value="P:cell division"/>
    <property type="evidence" value="ECO:0007669"/>
    <property type="project" value="UniProtKB-KW"/>
</dbReference>
<organism evidence="13 14">
    <name type="scientific">Vreelandella subglaciescola</name>
    <dbReference type="NCBI Taxonomy" id="29571"/>
    <lineage>
        <taxon>Bacteria</taxon>
        <taxon>Pseudomonadati</taxon>
        <taxon>Pseudomonadota</taxon>
        <taxon>Gammaproteobacteria</taxon>
        <taxon>Oceanospirillales</taxon>
        <taxon>Halomonadaceae</taxon>
        <taxon>Vreelandella</taxon>
    </lineage>
</organism>
<dbReference type="UniPathway" id="UPA00219"/>
<feature type="binding site" evidence="10">
    <location>
        <position position="165"/>
    </location>
    <ligand>
        <name>UDP-N-acetyl-alpha-D-glucosamine</name>
        <dbReference type="ChEBI" id="CHEBI:57705"/>
    </ligand>
</feature>
<dbReference type="PANTHER" id="PTHR21015">
    <property type="entry name" value="UDP-N-ACETYLGLUCOSAMINE--N-ACETYLMURAMYL-(PENTAPEPTIDE) PYROPHOSPHORYL-UNDECAPRENOL N-ACETYLGLUCOSAMINE TRANSFERASE 1"/>
    <property type="match status" value="1"/>
</dbReference>
<evidence type="ECO:0000256" key="9">
    <source>
        <dbReference type="ARBA" id="ARBA00023316"/>
    </source>
</evidence>
<dbReference type="EC" id="2.4.1.227" evidence="10"/>
<feature type="binding site" evidence="10">
    <location>
        <begin position="267"/>
        <end position="272"/>
    </location>
    <ligand>
        <name>UDP-N-acetyl-alpha-D-glucosamine</name>
        <dbReference type="ChEBI" id="CHEBI:57705"/>
    </ligand>
</feature>
<dbReference type="CDD" id="cd03785">
    <property type="entry name" value="GT28_MurG"/>
    <property type="match status" value="1"/>
</dbReference>
<keyword evidence="6 10" id="KW-0573">Peptidoglycan synthesis</keyword>
<evidence type="ECO:0000313" key="14">
    <source>
        <dbReference type="Proteomes" id="UP000190911"/>
    </source>
</evidence>
<evidence type="ECO:0000313" key="13">
    <source>
        <dbReference type="EMBL" id="SHL97998.1"/>
    </source>
</evidence>
<comment type="subcellular location">
    <subcellularLocation>
        <location evidence="10">Cell membrane</location>
        <topology evidence="10">Peripheral membrane protein</topology>
        <orientation evidence="10">Cytoplasmic side</orientation>
    </subcellularLocation>
</comment>
<dbReference type="Pfam" id="PF04101">
    <property type="entry name" value="Glyco_tran_28_C"/>
    <property type="match status" value="1"/>
</dbReference>
<name>A0A1M7F2P7_9GAMM</name>
<proteinExistence type="inferred from homology"/>
<comment type="catalytic activity">
    <reaction evidence="10">
        <text>di-trans,octa-cis-undecaprenyl diphospho-N-acetyl-alpha-D-muramoyl-L-alanyl-D-glutamyl-meso-2,6-diaminopimeloyl-D-alanyl-D-alanine + UDP-N-acetyl-alpha-D-glucosamine = di-trans,octa-cis-undecaprenyl diphospho-[N-acetyl-alpha-D-glucosaminyl-(1-&gt;4)]-N-acetyl-alpha-D-muramoyl-L-alanyl-D-glutamyl-meso-2,6-diaminopimeloyl-D-alanyl-D-alanine + UDP + H(+)</text>
        <dbReference type="Rhea" id="RHEA:31227"/>
        <dbReference type="ChEBI" id="CHEBI:15378"/>
        <dbReference type="ChEBI" id="CHEBI:57705"/>
        <dbReference type="ChEBI" id="CHEBI:58223"/>
        <dbReference type="ChEBI" id="CHEBI:61387"/>
        <dbReference type="ChEBI" id="CHEBI:61388"/>
        <dbReference type="EC" id="2.4.1.227"/>
    </reaction>
</comment>
<keyword evidence="3 10" id="KW-0328">Glycosyltransferase</keyword>
<comment type="pathway">
    <text evidence="10">Cell wall biogenesis; peptidoglycan biosynthesis.</text>
</comment>
<evidence type="ECO:0000256" key="8">
    <source>
        <dbReference type="ARBA" id="ARBA00023306"/>
    </source>
</evidence>
<dbReference type="Proteomes" id="UP000190911">
    <property type="component" value="Chromosome I"/>
</dbReference>
<evidence type="ECO:0000256" key="2">
    <source>
        <dbReference type="ARBA" id="ARBA00022618"/>
    </source>
</evidence>
<reference evidence="13 14" key="1">
    <citation type="submission" date="2016-11" db="EMBL/GenBank/DDBJ databases">
        <authorList>
            <person name="Jaros S."/>
            <person name="Januszkiewicz K."/>
            <person name="Wedrychowicz H."/>
        </authorList>
    </citation>
    <scope>NUCLEOTIDE SEQUENCE [LARGE SCALE GENOMIC DNA]</scope>
    <source>
        <strain evidence="13 14">ACAM 12</strain>
    </source>
</reference>
<dbReference type="GO" id="GO:0050511">
    <property type="term" value="F:undecaprenyldiphospho-muramoylpentapeptide beta-N-acetylglucosaminyltransferase activity"/>
    <property type="evidence" value="ECO:0007669"/>
    <property type="project" value="UniProtKB-UniRule"/>
</dbReference>
<dbReference type="Pfam" id="PF03033">
    <property type="entry name" value="Glyco_transf_28"/>
    <property type="match status" value="1"/>
</dbReference>
<dbReference type="STRING" id="29571.SAMN05878437_0601"/>
<evidence type="ECO:0000256" key="5">
    <source>
        <dbReference type="ARBA" id="ARBA00022960"/>
    </source>
</evidence>
<feature type="domain" description="Glycosyltransferase family 28 N-terminal" evidence="11">
    <location>
        <begin position="9"/>
        <end position="146"/>
    </location>
</feature>
<keyword evidence="8 10" id="KW-0131">Cell cycle</keyword>
<dbReference type="InterPro" id="IPR006009">
    <property type="entry name" value="GlcNAc_MurG"/>
</dbReference>
<dbReference type="FunCoup" id="A0A1M7F2P7">
    <property type="interactions" value="316"/>
</dbReference>
<keyword evidence="2 10" id="KW-0132">Cell division</keyword>
<comment type="similarity">
    <text evidence="10">Belongs to the glycosyltransferase 28 family. MurG subfamily.</text>
</comment>
<dbReference type="PANTHER" id="PTHR21015:SF22">
    <property type="entry name" value="GLYCOSYLTRANSFERASE"/>
    <property type="match status" value="1"/>
</dbReference>
<evidence type="ECO:0000256" key="7">
    <source>
        <dbReference type="ARBA" id="ARBA00023136"/>
    </source>
</evidence>
<feature type="binding site" evidence="10">
    <location>
        <position position="194"/>
    </location>
    <ligand>
        <name>UDP-N-acetyl-alpha-D-glucosamine</name>
        <dbReference type="ChEBI" id="CHEBI:57705"/>
    </ligand>
</feature>
<feature type="binding site" evidence="10">
    <location>
        <begin position="16"/>
        <end position="18"/>
    </location>
    <ligand>
        <name>UDP-N-acetyl-alpha-D-glucosamine</name>
        <dbReference type="ChEBI" id="CHEBI:57705"/>
    </ligand>
</feature>
<keyword evidence="4 10" id="KW-0808">Transferase</keyword>
<dbReference type="GO" id="GO:0005886">
    <property type="term" value="C:plasma membrane"/>
    <property type="evidence" value="ECO:0007669"/>
    <property type="project" value="UniProtKB-SubCell"/>
</dbReference>
<evidence type="ECO:0000256" key="4">
    <source>
        <dbReference type="ARBA" id="ARBA00022679"/>
    </source>
</evidence>
<comment type="function">
    <text evidence="10">Cell wall formation. Catalyzes the transfer of a GlcNAc subunit on undecaprenyl-pyrophosphoryl-MurNAc-pentapeptide (lipid intermediate I) to form undecaprenyl-pyrophosphoryl-MurNAc-(pentapeptide)GlcNAc (lipid intermediate II).</text>
</comment>
<keyword evidence="5 10" id="KW-0133">Cell shape</keyword>
<evidence type="ECO:0000259" key="11">
    <source>
        <dbReference type="Pfam" id="PF03033"/>
    </source>
</evidence>
<evidence type="ECO:0000259" key="12">
    <source>
        <dbReference type="Pfam" id="PF04101"/>
    </source>
</evidence>
<dbReference type="GO" id="GO:0008360">
    <property type="term" value="P:regulation of cell shape"/>
    <property type="evidence" value="ECO:0007669"/>
    <property type="project" value="UniProtKB-KW"/>
</dbReference>
<gene>
    <name evidence="10" type="primary">murG</name>
    <name evidence="13" type="ORF">SAMN05878437_0601</name>
</gene>
<keyword evidence="7 10" id="KW-0472">Membrane</keyword>
<dbReference type="SUPFAM" id="SSF53756">
    <property type="entry name" value="UDP-Glycosyltransferase/glycogen phosphorylase"/>
    <property type="match status" value="1"/>
</dbReference>
<dbReference type="RefSeq" id="WP_079551180.1">
    <property type="nucleotide sequence ID" value="NZ_LT670847.1"/>
</dbReference>
<dbReference type="Gene3D" id="3.40.50.2000">
    <property type="entry name" value="Glycogen Phosphorylase B"/>
    <property type="match status" value="2"/>
</dbReference>
<dbReference type="InterPro" id="IPR004276">
    <property type="entry name" value="GlycoTrans_28_N"/>
</dbReference>
<dbReference type="GO" id="GO:0005975">
    <property type="term" value="P:carbohydrate metabolic process"/>
    <property type="evidence" value="ECO:0007669"/>
    <property type="project" value="InterPro"/>
</dbReference>
<evidence type="ECO:0000256" key="10">
    <source>
        <dbReference type="HAMAP-Rule" id="MF_00033"/>
    </source>
</evidence>
<feature type="binding site" evidence="10">
    <location>
        <position position="293"/>
    </location>
    <ligand>
        <name>UDP-N-acetyl-alpha-D-glucosamine</name>
        <dbReference type="ChEBI" id="CHEBI:57705"/>
    </ligand>
</feature>
<dbReference type="InterPro" id="IPR007235">
    <property type="entry name" value="Glyco_trans_28_C"/>
</dbReference>
<sequence length="366" mass="39001">MTQPTPQRVLIMAGGTGGHVIPALSLARALEARGVAVEWLGSPRGIENRLVPEAGFPLHQIRISGLRGNGLAGWLKAPLNLTRAVGQARGILRRFRPQVVVGLGGFASGPGGLAAWLSGVPLVIHEQNAVAGLTNRVLSRLAKHTYAAFPQAFGQRATVIGNPVRADIAALGDTPRRADEMQQRRLRLLIVGGSLGAVALNERLAPALAGLDEALRPDVWHQAGRERDEATRVLYHREGVDARVSAFIDDMAEAYDWADLVVCRAGALTVAELAAAAKPALFVPFPHAVDDHQRLNAQVLVEADAARCMIQDALTQTNLVQALNELLSADVLAAMASQARQAAHLDATEQLMQGCLALAQKENVRD</sequence>
<feature type="binding site" evidence="10">
    <location>
        <position position="128"/>
    </location>
    <ligand>
        <name>UDP-N-acetyl-alpha-D-glucosamine</name>
        <dbReference type="ChEBI" id="CHEBI:57705"/>
    </ligand>
</feature>
<dbReference type="GO" id="GO:0071555">
    <property type="term" value="P:cell wall organization"/>
    <property type="evidence" value="ECO:0007669"/>
    <property type="project" value="UniProtKB-KW"/>
</dbReference>
<feature type="binding site" evidence="10">
    <location>
        <position position="248"/>
    </location>
    <ligand>
        <name>UDP-N-acetyl-alpha-D-glucosamine</name>
        <dbReference type="ChEBI" id="CHEBI:57705"/>
    </ligand>
</feature>
<evidence type="ECO:0000256" key="1">
    <source>
        <dbReference type="ARBA" id="ARBA00022475"/>
    </source>
</evidence>
<keyword evidence="14" id="KW-1185">Reference proteome</keyword>
<dbReference type="GO" id="GO:0051991">
    <property type="term" value="F:UDP-N-acetyl-D-glucosamine:N-acetylmuramoyl-L-alanyl-D-glutamyl-meso-2,6-diaminopimelyl-D-alanyl-D-alanine-diphosphoundecaprenol 4-beta-N-acetylglucosaminlytransferase activity"/>
    <property type="evidence" value="ECO:0007669"/>
    <property type="project" value="RHEA"/>
</dbReference>
<protein>
    <recommendedName>
        <fullName evidence="10">UDP-N-acetylglucosamine--N-acetylmuramyl-(pentapeptide) pyrophosphoryl-undecaprenol N-acetylglucosamine transferase</fullName>
        <ecNumber evidence="10">2.4.1.227</ecNumber>
    </recommendedName>
    <alternativeName>
        <fullName evidence="10">Undecaprenyl-PP-MurNAc-pentapeptide-UDPGlcNAc GlcNAc transferase</fullName>
    </alternativeName>
</protein>